<evidence type="ECO:0000256" key="17">
    <source>
        <dbReference type="ARBA" id="ARBA00051411"/>
    </source>
</evidence>
<dbReference type="GO" id="GO:0004364">
    <property type="term" value="F:glutathione transferase activity"/>
    <property type="evidence" value="ECO:0007669"/>
    <property type="project" value="TreeGrafter"/>
</dbReference>
<evidence type="ECO:0000256" key="3">
    <source>
        <dbReference type="ARBA" id="ARBA00022692"/>
    </source>
</evidence>
<dbReference type="PANTHER" id="PTHR10250">
    <property type="entry name" value="MICROSOMAL GLUTATHIONE S-TRANSFERASE"/>
    <property type="match status" value="1"/>
</dbReference>
<evidence type="ECO:0000256" key="14">
    <source>
        <dbReference type="ARBA" id="ARBA00037916"/>
    </source>
</evidence>
<comment type="catalytic activity">
    <reaction evidence="17">
        <text>15-deoxy-Delta(12,14)-prostaglandin J2 + glutathione = 15-deoxy-Delta(12,14)-prostaglandin J2-S-(R)-glutathione</text>
        <dbReference type="Rhea" id="RHEA:75963"/>
        <dbReference type="ChEBI" id="CHEBI:57925"/>
        <dbReference type="ChEBI" id="CHEBI:85236"/>
        <dbReference type="ChEBI" id="CHEBI:194498"/>
    </reaction>
    <physiologicalReaction direction="left-to-right" evidence="17">
        <dbReference type="Rhea" id="RHEA:75964"/>
    </physiologicalReaction>
</comment>
<protein>
    <recommendedName>
        <fullName evidence="18">Glutathione S-transferase 3, mitochondrial</fullName>
        <ecNumber evidence="15">4.4.1.20</ecNumber>
    </recommendedName>
    <alternativeName>
        <fullName evidence="19">Glutathione peroxidase MGST3</fullName>
    </alternativeName>
    <alternativeName>
        <fullName evidence="20">LTC4 synthase MGST3</fullName>
    </alternativeName>
</protein>
<comment type="caution">
    <text evidence="22">The sequence shown here is derived from an EMBL/GenBank/DDBJ whole genome shotgun (WGS) entry which is preliminary data.</text>
</comment>
<dbReference type="GO" id="GO:0005635">
    <property type="term" value="C:nuclear envelope"/>
    <property type="evidence" value="ECO:0007669"/>
    <property type="project" value="TreeGrafter"/>
</dbReference>
<evidence type="ECO:0000256" key="8">
    <source>
        <dbReference type="ARBA" id="ARBA00023128"/>
    </source>
</evidence>
<evidence type="ECO:0000256" key="1">
    <source>
        <dbReference type="ARBA" id="ARBA00004374"/>
    </source>
</evidence>
<comment type="pathway">
    <text evidence="14">Lipid metabolism; arachidonate metabolism.</text>
</comment>
<keyword evidence="2" id="KW-0808">Transferase</keyword>
<dbReference type="GO" id="GO:0004602">
    <property type="term" value="F:glutathione peroxidase activity"/>
    <property type="evidence" value="ECO:0007669"/>
    <property type="project" value="TreeGrafter"/>
</dbReference>
<evidence type="ECO:0000256" key="18">
    <source>
        <dbReference type="ARBA" id="ARBA00069748"/>
    </source>
</evidence>
<reference evidence="22 23" key="1">
    <citation type="submission" date="2020-08" db="EMBL/GenBank/DDBJ databases">
        <title>Plant Genome Project.</title>
        <authorList>
            <person name="Zhang R.-G."/>
        </authorList>
    </citation>
    <scope>NUCLEOTIDE SEQUENCE [LARGE SCALE GENOMIC DNA]</scope>
    <source>
        <tissue evidence="22">Rhizome</tissue>
    </source>
</reference>
<dbReference type="InterPro" id="IPR001129">
    <property type="entry name" value="Membr-assoc_MAPEG"/>
</dbReference>
<evidence type="ECO:0000256" key="20">
    <source>
        <dbReference type="ARBA" id="ARBA00076908"/>
    </source>
</evidence>
<evidence type="ECO:0000256" key="11">
    <source>
        <dbReference type="ARBA" id="ARBA00023239"/>
    </source>
</evidence>
<keyword evidence="10" id="KW-0564">Palmitate</keyword>
<evidence type="ECO:0000256" key="6">
    <source>
        <dbReference type="ARBA" id="ARBA00023002"/>
    </source>
</evidence>
<evidence type="ECO:0000256" key="2">
    <source>
        <dbReference type="ARBA" id="ARBA00022679"/>
    </source>
</evidence>
<evidence type="ECO:0000256" key="7">
    <source>
        <dbReference type="ARBA" id="ARBA00023098"/>
    </source>
</evidence>
<evidence type="ECO:0000256" key="10">
    <source>
        <dbReference type="ARBA" id="ARBA00023139"/>
    </source>
</evidence>
<comment type="subcellular location">
    <subcellularLocation>
        <location evidence="1">Mitochondrion outer membrane</location>
        <topology evidence="1">Multi-pass membrane protein</topology>
    </subcellularLocation>
</comment>
<dbReference type="EC" id="4.4.1.20" evidence="15"/>
<evidence type="ECO:0000256" key="12">
    <source>
        <dbReference type="ARBA" id="ARBA00023288"/>
    </source>
</evidence>
<keyword evidence="6" id="KW-0560">Oxidoreductase</keyword>
<organism evidence="22 23">
    <name type="scientific">Zingiber officinale</name>
    <name type="common">Ginger</name>
    <name type="synonym">Amomum zingiber</name>
    <dbReference type="NCBI Taxonomy" id="94328"/>
    <lineage>
        <taxon>Eukaryota</taxon>
        <taxon>Viridiplantae</taxon>
        <taxon>Streptophyta</taxon>
        <taxon>Embryophyta</taxon>
        <taxon>Tracheophyta</taxon>
        <taxon>Spermatophyta</taxon>
        <taxon>Magnoliopsida</taxon>
        <taxon>Liliopsida</taxon>
        <taxon>Zingiberales</taxon>
        <taxon>Zingiberaceae</taxon>
        <taxon>Zingiber</taxon>
    </lineage>
</organism>
<evidence type="ECO:0000256" key="4">
    <source>
        <dbReference type="ARBA" id="ARBA00022787"/>
    </source>
</evidence>
<feature type="transmembrane region" description="Helical" evidence="21">
    <location>
        <begin position="71"/>
        <end position="98"/>
    </location>
</feature>
<dbReference type="PANTHER" id="PTHR10250:SF22">
    <property type="entry name" value="MICROSOMAL GLUTATHIONE S-TRANSFERASE"/>
    <property type="match status" value="1"/>
</dbReference>
<dbReference type="GO" id="GO:0006629">
    <property type="term" value="P:lipid metabolic process"/>
    <property type="evidence" value="ECO:0007669"/>
    <property type="project" value="UniProtKB-KW"/>
</dbReference>
<evidence type="ECO:0000256" key="16">
    <source>
        <dbReference type="ARBA" id="ARBA00049298"/>
    </source>
</evidence>
<dbReference type="AlphaFoldDB" id="A0A8J5LAH9"/>
<dbReference type="GO" id="GO:0005741">
    <property type="term" value="C:mitochondrial outer membrane"/>
    <property type="evidence" value="ECO:0007669"/>
    <property type="project" value="UniProtKB-SubCell"/>
</dbReference>
<evidence type="ECO:0000256" key="15">
    <source>
        <dbReference type="ARBA" id="ARBA00039056"/>
    </source>
</evidence>
<sequence>MGVTFEIPNEYGFVVLVLVSYVVLNAWMAIQVGKARRRYNVPYPSLIESENKDAKLFNCVQRGHQNSLEMIAVFFATLLVAGLQFPVAAAGIGALYTVARWFYFKGYSTGVPENRHKIGWLSFLAIWGLIIITAAMGISLIVRDLL</sequence>
<keyword evidence="11" id="KW-0456">Lyase</keyword>
<name>A0A8J5LAH9_ZINOF</name>
<evidence type="ECO:0000256" key="5">
    <source>
        <dbReference type="ARBA" id="ARBA00022989"/>
    </source>
</evidence>
<evidence type="ECO:0000256" key="21">
    <source>
        <dbReference type="SAM" id="Phobius"/>
    </source>
</evidence>
<gene>
    <name evidence="22" type="ORF">ZIOFF_032127</name>
</gene>
<dbReference type="GO" id="GO:0004464">
    <property type="term" value="F:leukotriene-C4 synthase activity"/>
    <property type="evidence" value="ECO:0007669"/>
    <property type="project" value="UniProtKB-EC"/>
</dbReference>
<keyword evidence="4" id="KW-1000">Mitochondrion outer membrane</keyword>
<keyword evidence="7" id="KW-0443">Lipid metabolism</keyword>
<dbReference type="GO" id="GO:0005783">
    <property type="term" value="C:endoplasmic reticulum"/>
    <property type="evidence" value="ECO:0007669"/>
    <property type="project" value="TreeGrafter"/>
</dbReference>
<dbReference type="Proteomes" id="UP000734854">
    <property type="component" value="Unassembled WGS sequence"/>
</dbReference>
<evidence type="ECO:0000313" key="22">
    <source>
        <dbReference type="EMBL" id="KAG6506797.1"/>
    </source>
</evidence>
<keyword evidence="5 21" id="KW-1133">Transmembrane helix</keyword>
<feature type="transmembrane region" description="Helical" evidence="21">
    <location>
        <begin position="12"/>
        <end position="30"/>
    </location>
</feature>
<proteinExistence type="predicted"/>
<dbReference type="EMBL" id="JACMSC010000009">
    <property type="protein sequence ID" value="KAG6506797.1"/>
    <property type="molecule type" value="Genomic_DNA"/>
</dbReference>
<evidence type="ECO:0000256" key="13">
    <source>
        <dbReference type="ARBA" id="ARBA00037884"/>
    </source>
</evidence>
<keyword evidence="3 21" id="KW-0812">Transmembrane</keyword>
<evidence type="ECO:0000256" key="9">
    <source>
        <dbReference type="ARBA" id="ARBA00023136"/>
    </source>
</evidence>
<dbReference type="FunFam" id="1.20.120.550:FF:000004">
    <property type="entry name" value="Microsomal glutathione S-transferase 3"/>
    <property type="match status" value="1"/>
</dbReference>
<keyword evidence="8" id="KW-0496">Mitochondrion</keyword>
<dbReference type="Pfam" id="PF01124">
    <property type="entry name" value="MAPEG"/>
    <property type="match status" value="1"/>
</dbReference>
<comment type="pathway">
    <text evidence="13">Lipid metabolism; leukotriene C4 biosynthesis.</text>
</comment>
<evidence type="ECO:0000313" key="23">
    <source>
        <dbReference type="Proteomes" id="UP000734854"/>
    </source>
</evidence>
<comment type="catalytic activity">
    <reaction evidence="16">
        <text>leukotriene C4 = leukotriene A4 + glutathione</text>
        <dbReference type="Rhea" id="RHEA:17617"/>
        <dbReference type="ChEBI" id="CHEBI:57463"/>
        <dbReference type="ChEBI" id="CHEBI:57925"/>
        <dbReference type="ChEBI" id="CHEBI:57973"/>
        <dbReference type="EC" id="4.4.1.20"/>
    </reaction>
    <physiologicalReaction direction="right-to-left" evidence="16">
        <dbReference type="Rhea" id="RHEA:17619"/>
    </physiologicalReaction>
</comment>
<dbReference type="InterPro" id="IPR050997">
    <property type="entry name" value="MAPEG"/>
</dbReference>
<keyword evidence="23" id="KW-1185">Reference proteome</keyword>
<dbReference type="OrthoDB" id="410651at2759"/>
<keyword evidence="12" id="KW-0449">Lipoprotein</keyword>
<keyword evidence="9 21" id="KW-0472">Membrane</keyword>
<feature type="transmembrane region" description="Helical" evidence="21">
    <location>
        <begin position="118"/>
        <end position="142"/>
    </location>
</feature>
<evidence type="ECO:0000256" key="19">
    <source>
        <dbReference type="ARBA" id="ARBA00075145"/>
    </source>
</evidence>
<accession>A0A8J5LAH9</accession>